<proteinExistence type="predicted"/>
<dbReference type="Proteomes" id="UP000017938">
    <property type="component" value="Unassembled WGS sequence"/>
</dbReference>
<reference evidence="1" key="1">
    <citation type="submission" date="2012-11" db="EMBL/GenBank/DDBJ databases">
        <title>Dependencies among metagenomic species, viruses, plasmids and units of genetic variation.</title>
        <authorList>
            <person name="Nielsen H.B."/>
            <person name="Almeida M."/>
            <person name="Juncker A.S."/>
            <person name="Rasmussen S."/>
            <person name="Li J."/>
            <person name="Sunagawa S."/>
            <person name="Plichta D."/>
            <person name="Gautier L."/>
            <person name="Le Chatelier E."/>
            <person name="Peletier E."/>
            <person name="Bonde I."/>
            <person name="Nielsen T."/>
            <person name="Manichanh C."/>
            <person name="Arumugam M."/>
            <person name="Batto J."/>
            <person name="Santos M.B.Q.D."/>
            <person name="Blom N."/>
            <person name="Borruel N."/>
            <person name="Burgdorf K.S."/>
            <person name="Boumezbeur F."/>
            <person name="Casellas F."/>
            <person name="Dore J."/>
            <person name="Guarner F."/>
            <person name="Hansen T."/>
            <person name="Hildebrand F."/>
            <person name="Kaas R.S."/>
            <person name="Kennedy S."/>
            <person name="Kristiansen K."/>
            <person name="Kultima J.R."/>
            <person name="Leonard P."/>
            <person name="Levenez F."/>
            <person name="Lund O."/>
            <person name="Moumen B."/>
            <person name="Le Paslier D."/>
            <person name="Pons N."/>
            <person name="Pedersen O."/>
            <person name="Prifti E."/>
            <person name="Qin J."/>
            <person name="Raes J."/>
            <person name="Tap J."/>
            <person name="Tims S."/>
            <person name="Ussery D.W."/>
            <person name="Yamada T."/>
            <person name="MetaHit consortium"/>
            <person name="Renault P."/>
            <person name="Sicheritz-Ponten T."/>
            <person name="Bork P."/>
            <person name="Wang J."/>
            <person name="Brunak S."/>
            <person name="Ehrlich S.D."/>
        </authorList>
    </citation>
    <scope>NUCLEOTIDE SEQUENCE [LARGE SCALE GENOMIC DNA]</scope>
</reference>
<gene>
    <name evidence="1" type="ORF">BN580_02056</name>
</gene>
<protein>
    <submittedName>
        <fullName evidence="1">Uncharacterized protein</fullName>
    </submittedName>
</protein>
<sequence>MSYVGKWVFHSIGMVNDSDEVVFLSAEEYLKAPMPYIDESDEEAVADELKERRNMIGGQIAVCGDGKLYMLMPLPEGVSKEEVDKAVKAGVIKLYDGMMTDDPKAWEERDGELWLEVGEGMSEDGWVKLSDDDGNLLFMTTRYVRAE</sequence>
<dbReference type="EMBL" id="CBFW010000343">
    <property type="protein sequence ID" value="CDC76111.1"/>
    <property type="molecule type" value="Genomic_DNA"/>
</dbReference>
<organism evidence="1 2">
    <name type="scientific">Candidatus Colimorpha enterica</name>
    <dbReference type="NCBI Taxonomy" id="3083063"/>
    <lineage>
        <taxon>Bacteria</taxon>
        <taxon>Pseudomonadati</taxon>
        <taxon>Bacteroidota</taxon>
        <taxon>Bacteroidia</taxon>
        <taxon>Bacteroidales</taxon>
        <taxon>Candidatus Colimorpha</taxon>
    </lineage>
</organism>
<accession>R6U7Q2</accession>
<dbReference type="AlphaFoldDB" id="R6U7Q2"/>
<evidence type="ECO:0000313" key="1">
    <source>
        <dbReference type="EMBL" id="CDC76111.1"/>
    </source>
</evidence>
<name>R6U7Q2_9BACT</name>
<evidence type="ECO:0000313" key="2">
    <source>
        <dbReference type="Proteomes" id="UP000017938"/>
    </source>
</evidence>
<comment type="caution">
    <text evidence="1">The sequence shown here is derived from an EMBL/GenBank/DDBJ whole genome shotgun (WGS) entry which is preliminary data.</text>
</comment>